<evidence type="ECO:0000259" key="1">
    <source>
        <dbReference type="Pfam" id="PF10551"/>
    </source>
</evidence>
<accession>A0A6G0VL21</accession>
<dbReference type="EMBL" id="VUJU01015202">
    <property type="protein sequence ID" value="KAF0696113.1"/>
    <property type="molecule type" value="Genomic_DNA"/>
</dbReference>
<proteinExistence type="predicted"/>
<reference evidence="2 3" key="1">
    <citation type="submission" date="2019-08" db="EMBL/GenBank/DDBJ databases">
        <title>Whole genome of Aphis craccivora.</title>
        <authorList>
            <person name="Voronova N.V."/>
            <person name="Shulinski R.S."/>
            <person name="Bandarenka Y.V."/>
            <person name="Zhorov D.G."/>
            <person name="Warner D."/>
        </authorList>
    </citation>
    <scope>NUCLEOTIDE SEQUENCE [LARGE SCALE GENOMIC DNA]</scope>
    <source>
        <strain evidence="2">180601</strain>
        <tissue evidence="2">Whole Body</tissue>
    </source>
</reference>
<evidence type="ECO:0000313" key="2">
    <source>
        <dbReference type="EMBL" id="KAF0696113.1"/>
    </source>
</evidence>
<organism evidence="2 3">
    <name type="scientific">Aphis craccivora</name>
    <name type="common">Cowpea aphid</name>
    <dbReference type="NCBI Taxonomy" id="307492"/>
    <lineage>
        <taxon>Eukaryota</taxon>
        <taxon>Metazoa</taxon>
        <taxon>Ecdysozoa</taxon>
        <taxon>Arthropoda</taxon>
        <taxon>Hexapoda</taxon>
        <taxon>Insecta</taxon>
        <taxon>Pterygota</taxon>
        <taxon>Neoptera</taxon>
        <taxon>Paraneoptera</taxon>
        <taxon>Hemiptera</taxon>
        <taxon>Sternorrhyncha</taxon>
        <taxon>Aphidomorpha</taxon>
        <taxon>Aphidoidea</taxon>
        <taxon>Aphididae</taxon>
        <taxon>Aphidini</taxon>
        <taxon>Aphis</taxon>
        <taxon>Aphis</taxon>
    </lineage>
</organism>
<evidence type="ECO:0000313" key="3">
    <source>
        <dbReference type="Proteomes" id="UP000478052"/>
    </source>
</evidence>
<comment type="caution">
    <text evidence="2">The sequence shown here is derived from an EMBL/GenBank/DDBJ whole genome shotgun (WGS) entry which is preliminary data.</text>
</comment>
<sequence>PQSVDTIEELANILSLDQNKSYASTLQRPPSRFFQEIFEADEEVVGIIFFNLDAIQKYQHELLSVKIAGVDGTFKTVPKRPPQFNKGCLLTFHVLYKNVSFPMVYALTSKMTEAAYKSFFRVVRRVLPLNYAQLTIITDYEKALMTAVKSIFPDSKLRGCWFHFCQSVIRYCRRSLNSVFLLFQNNPEANRVLRMVLALPHLPAEIHQECRFTMSDGFHAIIEYVNQYDHISERLNNFLIGYIQRFWFDQIGSASITVFGSDIRTNNYLESFHRTLLSQIGRHPNIWDYLRKHNPKYQRL</sequence>
<dbReference type="Pfam" id="PF10551">
    <property type="entry name" value="MULE"/>
    <property type="match status" value="1"/>
</dbReference>
<dbReference type="InterPro" id="IPR018289">
    <property type="entry name" value="MULE_transposase_dom"/>
</dbReference>
<feature type="non-terminal residue" evidence="2">
    <location>
        <position position="1"/>
    </location>
</feature>
<dbReference type="OrthoDB" id="6590289at2759"/>
<feature type="domain" description="MULE transposase" evidence="1">
    <location>
        <begin position="69"/>
        <end position="166"/>
    </location>
</feature>
<name>A0A6G0VL21_APHCR</name>
<keyword evidence="3" id="KW-1185">Reference proteome</keyword>
<protein>
    <submittedName>
        <fullName evidence="2">MULE domain-containing protein</fullName>
    </submittedName>
</protein>
<dbReference type="Proteomes" id="UP000478052">
    <property type="component" value="Unassembled WGS sequence"/>
</dbReference>
<gene>
    <name evidence="2" type="ORF">FWK35_00033418</name>
</gene>
<dbReference type="AlphaFoldDB" id="A0A6G0VL21"/>